<gene>
    <name evidence="4" type="primary">FAM114A2</name>
</gene>
<dbReference type="GeneTree" id="ENSGT00390000010054"/>
<evidence type="ECO:0000256" key="3">
    <source>
        <dbReference type="SAM" id="MobiDB-lite"/>
    </source>
</evidence>
<dbReference type="OMA" id="NTFFAEM"/>
<feature type="region of interest" description="Disordered" evidence="3">
    <location>
        <begin position="1"/>
        <end position="85"/>
    </location>
</feature>
<sequence>MSDKDDSETPVTTEVTPILGDGNCEPAKNSKSFDQSTEPGSKSGPVASTRKRPEARCSNDPKAAEVLPVQASQAAGKEPVSKEVPQTGWGYWGSWGKSLLSSASATVATVGQGISNVIEKAETSLGIPSPSEISTQVQYASEVRDAGRNNILCVSGPFGIFSTISTAVQSTGKSVISGGLDALEFIGKKTMDVIAEGDPGYKKTKGLMNRNSTLSQVLREAKKKEELWTSSEVTMETDKKTHYGLLFDEFQGLSHLEALEMLSRESEIKVKSILNSLSGQELETLKLELEQLKEAFSLAEFCEEEEEEKKGDEDFTKEITDLFSSLRISSRKVTGVKARNTAYEWIGTSLTKPLAEKEEGEKYLEVESTEQVNKNSIEDIHAFAIRSLAELTACSIELFHKTAALVLHGQKQEVTAVERSRTLSQVTVVLCKELSVLSKEFTTCLTTAGVKENADVLNPLITAVFLEASNSASYIQDAFQLLLPMLEISLIESKTESPQNLEGQRRFDL</sequence>
<dbReference type="InParanoid" id="G3TUF3"/>
<dbReference type="Proteomes" id="UP000007646">
    <property type="component" value="Unassembled WGS sequence"/>
</dbReference>
<dbReference type="PANTHER" id="PTHR12842">
    <property type="entry name" value="FI01459P"/>
    <property type="match status" value="1"/>
</dbReference>
<feature type="compositionally biased region" description="Polar residues" evidence="3">
    <location>
        <begin position="29"/>
        <end position="40"/>
    </location>
</feature>
<accession>G3TUF3</accession>
<proteinExistence type="inferred from homology"/>
<organism evidence="4 5">
    <name type="scientific">Loxodonta africana</name>
    <name type="common">African elephant</name>
    <dbReference type="NCBI Taxonomy" id="9785"/>
    <lineage>
        <taxon>Eukaryota</taxon>
        <taxon>Metazoa</taxon>
        <taxon>Chordata</taxon>
        <taxon>Craniata</taxon>
        <taxon>Vertebrata</taxon>
        <taxon>Euteleostomi</taxon>
        <taxon>Mammalia</taxon>
        <taxon>Eutheria</taxon>
        <taxon>Afrotheria</taxon>
        <taxon>Proboscidea</taxon>
        <taxon>Elephantidae</taxon>
        <taxon>Loxodonta</taxon>
    </lineage>
</organism>
<dbReference type="PANTHER" id="PTHR12842:SF3">
    <property type="entry name" value="PROTEIN FAM114A2"/>
    <property type="match status" value="1"/>
</dbReference>
<reference evidence="4" key="2">
    <citation type="submission" date="2025-08" db="UniProtKB">
        <authorList>
            <consortium name="Ensembl"/>
        </authorList>
    </citation>
    <scope>IDENTIFICATION</scope>
    <source>
        <strain evidence="4">Isolate ISIS603380</strain>
    </source>
</reference>
<reference evidence="4 5" key="1">
    <citation type="submission" date="2009-06" db="EMBL/GenBank/DDBJ databases">
        <title>The Genome Sequence of Loxodonta africana (African elephant).</title>
        <authorList>
            <person name="Di Palma F."/>
            <person name="Heiman D."/>
            <person name="Young S."/>
            <person name="Johnson J."/>
            <person name="Lander E.S."/>
            <person name="Lindblad-Toh K."/>
        </authorList>
    </citation>
    <scope>NUCLEOTIDE SEQUENCE [LARGE SCALE GENOMIC DNA]</scope>
    <source>
        <strain evidence="4 5">Isolate ISIS603380</strain>
    </source>
</reference>
<protein>
    <submittedName>
        <fullName evidence="4">Family with sequence similarity 114 member A2</fullName>
    </submittedName>
</protein>
<comment type="similarity">
    <text evidence="1">Belongs to the FAM114 family.</text>
</comment>
<dbReference type="Pfam" id="PF05334">
    <property type="entry name" value="DUF719"/>
    <property type="match status" value="1"/>
</dbReference>
<dbReference type="AlphaFoldDB" id="G3TUF3"/>
<name>G3TUF3_LOXAF</name>
<keyword evidence="5" id="KW-1185">Reference proteome</keyword>
<dbReference type="Ensembl" id="ENSLAFT00000025370.1">
    <property type="protein sequence ID" value="ENSLAFP00000019211.1"/>
    <property type="gene ID" value="ENSLAFG00000001974.3"/>
</dbReference>
<dbReference type="FunCoup" id="G3TUF3">
    <property type="interactions" value="28"/>
</dbReference>
<evidence type="ECO:0000256" key="1">
    <source>
        <dbReference type="ARBA" id="ARBA00006903"/>
    </source>
</evidence>
<dbReference type="InterPro" id="IPR007998">
    <property type="entry name" value="DUF719"/>
</dbReference>
<evidence type="ECO:0000256" key="2">
    <source>
        <dbReference type="ARBA" id="ARBA00022553"/>
    </source>
</evidence>
<dbReference type="eggNOG" id="ENOG502QS74">
    <property type="taxonomic scope" value="Eukaryota"/>
</dbReference>
<evidence type="ECO:0000313" key="5">
    <source>
        <dbReference type="Proteomes" id="UP000007646"/>
    </source>
</evidence>
<reference evidence="4" key="3">
    <citation type="submission" date="2025-09" db="UniProtKB">
        <authorList>
            <consortium name="Ensembl"/>
        </authorList>
    </citation>
    <scope>IDENTIFICATION</scope>
    <source>
        <strain evidence="4">Isolate ISIS603380</strain>
    </source>
</reference>
<keyword evidence="2" id="KW-0597">Phosphoprotein</keyword>
<evidence type="ECO:0000313" key="4">
    <source>
        <dbReference type="Ensembl" id="ENSLAFP00000019211.1"/>
    </source>
</evidence>
<feature type="compositionally biased region" description="Basic and acidic residues" evidence="3">
    <location>
        <begin position="51"/>
        <end position="63"/>
    </location>
</feature>